<dbReference type="GeneID" id="19309473"/>
<dbReference type="OrthoDB" id="2804507at2759"/>
<dbReference type="EMBL" id="KB469301">
    <property type="protein sequence ID" value="EPQ55755.1"/>
    <property type="molecule type" value="Genomic_DNA"/>
</dbReference>
<evidence type="ECO:0000313" key="3">
    <source>
        <dbReference type="Proteomes" id="UP000030669"/>
    </source>
</evidence>
<dbReference type="OMA" id="PECTRHE"/>
<feature type="region of interest" description="Disordered" evidence="1">
    <location>
        <begin position="1"/>
        <end position="25"/>
    </location>
</feature>
<dbReference type="Proteomes" id="UP000030669">
    <property type="component" value="Unassembled WGS sequence"/>
</dbReference>
<reference evidence="2 3" key="1">
    <citation type="journal article" date="2012" name="Science">
        <title>The Paleozoic origin of enzymatic lignin decomposition reconstructed from 31 fungal genomes.</title>
        <authorList>
            <person name="Floudas D."/>
            <person name="Binder M."/>
            <person name="Riley R."/>
            <person name="Barry K."/>
            <person name="Blanchette R.A."/>
            <person name="Henrissat B."/>
            <person name="Martinez A.T."/>
            <person name="Otillar R."/>
            <person name="Spatafora J.W."/>
            <person name="Yadav J.S."/>
            <person name="Aerts A."/>
            <person name="Benoit I."/>
            <person name="Boyd A."/>
            <person name="Carlson A."/>
            <person name="Copeland A."/>
            <person name="Coutinho P.M."/>
            <person name="de Vries R.P."/>
            <person name="Ferreira P."/>
            <person name="Findley K."/>
            <person name="Foster B."/>
            <person name="Gaskell J."/>
            <person name="Glotzer D."/>
            <person name="Gorecki P."/>
            <person name="Heitman J."/>
            <person name="Hesse C."/>
            <person name="Hori C."/>
            <person name="Igarashi K."/>
            <person name="Jurgens J.A."/>
            <person name="Kallen N."/>
            <person name="Kersten P."/>
            <person name="Kohler A."/>
            <person name="Kuees U."/>
            <person name="Kumar T.K.A."/>
            <person name="Kuo A."/>
            <person name="LaButti K."/>
            <person name="Larrondo L.F."/>
            <person name="Lindquist E."/>
            <person name="Ling A."/>
            <person name="Lombard V."/>
            <person name="Lucas S."/>
            <person name="Lundell T."/>
            <person name="Martin R."/>
            <person name="McLaughlin D.J."/>
            <person name="Morgenstern I."/>
            <person name="Morin E."/>
            <person name="Murat C."/>
            <person name="Nagy L.G."/>
            <person name="Nolan M."/>
            <person name="Ohm R.A."/>
            <person name="Patyshakuliyeva A."/>
            <person name="Rokas A."/>
            <person name="Ruiz-Duenas F.J."/>
            <person name="Sabat G."/>
            <person name="Salamov A."/>
            <person name="Samejima M."/>
            <person name="Schmutz J."/>
            <person name="Slot J.C."/>
            <person name="St John F."/>
            <person name="Stenlid J."/>
            <person name="Sun H."/>
            <person name="Sun S."/>
            <person name="Syed K."/>
            <person name="Tsang A."/>
            <person name="Wiebenga A."/>
            <person name="Young D."/>
            <person name="Pisabarro A."/>
            <person name="Eastwood D.C."/>
            <person name="Martin F."/>
            <person name="Cullen D."/>
            <person name="Grigoriev I.V."/>
            <person name="Hibbett D.S."/>
        </authorList>
    </citation>
    <scope>NUCLEOTIDE SEQUENCE [LARGE SCALE GENOMIC DNA]</scope>
    <source>
        <strain evidence="2 3">ATCC 11539</strain>
    </source>
</reference>
<feature type="compositionally biased region" description="Basic and acidic residues" evidence="1">
    <location>
        <begin position="9"/>
        <end position="19"/>
    </location>
</feature>
<dbReference type="RefSeq" id="XP_007865797.1">
    <property type="nucleotide sequence ID" value="XM_007867606.1"/>
</dbReference>
<keyword evidence="3" id="KW-1185">Reference proteome</keyword>
<dbReference type="AlphaFoldDB" id="S7RMR8"/>
<evidence type="ECO:0000313" key="2">
    <source>
        <dbReference type="EMBL" id="EPQ55755.1"/>
    </source>
</evidence>
<protein>
    <submittedName>
        <fullName evidence="2">Uncharacterized protein</fullName>
    </submittedName>
</protein>
<dbReference type="HOGENOM" id="CLU_047592_4_1_1"/>
<organism evidence="2 3">
    <name type="scientific">Gloeophyllum trabeum (strain ATCC 11539 / FP-39264 / Madison 617)</name>
    <name type="common">Brown rot fungus</name>
    <dbReference type="NCBI Taxonomy" id="670483"/>
    <lineage>
        <taxon>Eukaryota</taxon>
        <taxon>Fungi</taxon>
        <taxon>Dikarya</taxon>
        <taxon>Basidiomycota</taxon>
        <taxon>Agaricomycotina</taxon>
        <taxon>Agaricomycetes</taxon>
        <taxon>Gloeophyllales</taxon>
        <taxon>Gloeophyllaceae</taxon>
        <taxon>Gloeophyllum</taxon>
    </lineage>
</organism>
<gene>
    <name evidence="2" type="ORF">GLOTRDRAFT_93318</name>
</gene>
<dbReference type="KEGG" id="gtr:GLOTRDRAFT_93318"/>
<feature type="region of interest" description="Disordered" evidence="1">
    <location>
        <begin position="252"/>
        <end position="273"/>
    </location>
</feature>
<name>S7RMR8_GLOTA</name>
<sequence>MTGLPPPREGQEGKSDDHPMVLPEGVSEPEMDSLLDYMFKAAYQEYLRRHDDGVKQEDLIAILKLSTMWEIQDGREYAIRRLPELIRGNAPLQFYLARTYDIVDWVEPAFRELLNTPIQTITKEMAHEIGPEAFYVLTHTSAQISEHRLLLAFFPSDPVINPVCPTPALCASSWTKQWWHGLAKHLLHPDSTLTGGQVLGLLEAARIPGMCIGCQKVNIDWVRDQGVMVQDEAMREKALKEVLLWFIPEKVGPSEHDVGKEGAASGEAQEEQA</sequence>
<proteinExistence type="predicted"/>
<evidence type="ECO:0000256" key="1">
    <source>
        <dbReference type="SAM" id="MobiDB-lite"/>
    </source>
</evidence>
<accession>S7RMR8</accession>
<dbReference type="eggNOG" id="ENOG502RQ05">
    <property type="taxonomic scope" value="Eukaryota"/>
</dbReference>